<name>A0ABN7PZR3_9BURK</name>
<evidence type="ECO:0000256" key="3">
    <source>
        <dbReference type="ARBA" id="ARBA00023163"/>
    </source>
</evidence>
<dbReference type="Pfam" id="PF12625">
    <property type="entry name" value="Arabinose_bd"/>
    <property type="match status" value="1"/>
</dbReference>
<gene>
    <name evidence="5" type="primary">virS_9</name>
    <name evidence="5" type="ORF">LMG26411_03684</name>
</gene>
<dbReference type="SUPFAM" id="SSF46689">
    <property type="entry name" value="Homeodomain-like"/>
    <property type="match status" value="1"/>
</dbReference>
<evidence type="ECO:0000259" key="4">
    <source>
        <dbReference type="PROSITE" id="PS01124"/>
    </source>
</evidence>
<dbReference type="RefSeq" id="WP_211954701.1">
    <property type="nucleotide sequence ID" value="NZ_CAJPVI010000022.1"/>
</dbReference>
<sequence>MSTLLQHVNLTEFVDVARQLGLDPYRQLRQAGIRPTALVDPEMRVPAKSVMQLLEDSAQLAGLEDLGLRVAEARELTTLGPLWTVMREGATLRNALGALARYLHLLNEALDLRLEEVGDTAVVRLEFLVSVDGSMRQSTEFIICLWFRLFKLLSGSAWKPRSVCFTHAAPSSLATHRRVFGVPVRFHQDFDGILLSAADLDVAGAASDTALGRHAREFLDTKLAQSDSTMPDKVRKLVFALLPTGECGAEQVARQLGIDRKTMHRHLAAHGQNYLSVVDAVRVDLVTRYLKNNERALSDVAILMGFSSLSAFSRWFSTRFGCSVSAWRRQRTAPAPAPAPANTH</sequence>
<organism evidence="5 6">
    <name type="scientific">Cupriavidus numazuensis</name>
    <dbReference type="NCBI Taxonomy" id="221992"/>
    <lineage>
        <taxon>Bacteria</taxon>
        <taxon>Pseudomonadati</taxon>
        <taxon>Pseudomonadota</taxon>
        <taxon>Betaproteobacteria</taxon>
        <taxon>Burkholderiales</taxon>
        <taxon>Burkholderiaceae</taxon>
        <taxon>Cupriavidus</taxon>
    </lineage>
</organism>
<accession>A0ABN7PZR3</accession>
<keyword evidence="2" id="KW-0238">DNA-binding</keyword>
<feature type="domain" description="HTH araC/xylS-type" evidence="4">
    <location>
        <begin position="232"/>
        <end position="330"/>
    </location>
</feature>
<dbReference type="InterPro" id="IPR009057">
    <property type="entry name" value="Homeodomain-like_sf"/>
</dbReference>
<dbReference type="Gene3D" id="1.10.10.60">
    <property type="entry name" value="Homeodomain-like"/>
    <property type="match status" value="1"/>
</dbReference>
<keyword evidence="3" id="KW-0804">Transcription</keyword>
<evidence type="ECO:0000313" key="6">
    <source>
        <dbReference type="Proteomes" id="UP000672657"/>
    </source>
</evidence>
<dbReference type="Pfam" id="PF12833">
    <property type="entry name" value="HTH_18"/>
    <property type="match status" value="1"/>
</dbReference>
<evidence type="ECO:0000313" key="5">
    <source>
        <dbReference type="EMBL" id="CAG2150197.1"/>
    </source>
</evidence>
<dbReference type="EMBL" id="CAJPVI010000022">
    <property type="protein sequence ID" value="CAG2150197.1"/>
    <property type="molecule type" value="Genomic_DNA"/>
</dbReference>
<dbReference type="PROSITE" id="PS01124">
    <property type="entry name" value="HTH_ARAC_FAMILY_2"/>
    <property type="match status" value="1"/>
</dbReference>
<comment type="caution">
    <text evidence="5">The sequence shown here is derived from an EMBL/GenBank/DDBJ whole genome shotgun (WGS) entry which is preliminary data.</text>
</comment>
<dbReference type="InterPro" id="IPR032687">
    <property type="entry name" value="AraC-type_N"/>
</dbReference>
<dbReference type="PANTHER" id="PTHR47894">
    <property type="entry name" value="HTH-TYPE TRANSCRIPTIONAL REGULATOR GADX"/>
    <property type="match status" value="1"/>
</dbReference>
<protein>
    <submittedName>
        <fullName evidence="5">HTH-type transcriptional regulator VirS</fullName>
    </submittedName>
</protein>
<dbReference type="PANTHER" id="PTHR47894:SF4">
    <property type="entry name" value="HTH-TYPE TRANSCRIPTIONAL REGULATOR GADX"/>
    <property type="match status" value="1"/>
</dbReference>
<evidence type="ECO:0000256" key="2">
    <source>
        <dbReference type="ARBA" id="ARBA00023125"/>
    </source>
</evidence>
<keyword evidence="6" id="KW-1185">Reference proteome</keyword>
<proteinExistence type="predicted"/>
<evidence type="ECO:0000256" key="1">
    <source>
        <dbReference type="ARBA" id="ARBA00023015"/>
    </source>
</evidence>
<dbReference type="InterPro" id="IPR018060">
    <property type="entry name" value="HTH_AraC"/>
</dbReference>
<keyword evidence="1" id="KW-0805">Transcription regulation</keyword>
<dbReference type="Proteomes" id="UP000672657">
    <property type="component" value="Unassembled WGS sequence"/>
</dbReference>
<dbReference type="SMART" id="SM00342">
    <property type="entry name" value="HTH_ARAC"/>
    <property type="match status" value="1"/>
</dbReference>
<reference evidence="5 6" key="1">
    <citation type="submission" date="2021-03" db="EMBL/GenBank/DDBJ databases">
        <authorList>
            <person name="Peeters C."/>
        </authorList>
    </citation>
    <scope>NUCLEOTIDE SEQUENCE [LARGE SCALE GENOMIC DNA]</scope>
    <source>
        <strain evidence="5 6">LMG 26411</strain>
    </source>
</reference>